<dbReference type="Pfam" id="PF01814">
    <property type="entry name" value="Hemerythrin"/>
    <property type="match status" value="1"/>
</dbReference>
<dbReference type="PANTHER" id="PTHR37164">
    <property type="entry name" value="BACTERIOHEMERYTHRIN"/>
    <property type="match status" value="1"/>
</dbReference>
<evidence type="ECO:0000256" key="4">
    <source>
        <dbReference type="ARBA" id="ARBA00023004"/>
    </source>
</evidence>
<dbReference type="NCBIfam" id="TIGR02481">
    <property type="entry name" value="hemeryth_dom"/>
    <property type="match status" value="1"/>
</dbReference>
<evidence type="ECO:0000256" key="3">
    <source>
        <dbReference type="ARBA" id="ARBA00022723"/>
    </source>
</evidence>
<sequence>MGKQTDPAEIKKMLAALFEYMKTHFRDEETYMENMQYPYLDSHREHHRNIILDMTHLIKNMKYDFKQQLVIIMEQWLLKHILQEDMQIGEYQQEILQAQQMQKEHLEQNTVPKDSPINYIEHNEHEPKNDLHVDTNKKIKKQSVLHIYSCMCGRIYNIAPNIHANLQNGHTLRCKHCHTNISFISDMKI</sequence>
<dbReference type="GO" id="GO:0046872">
    <property type="term" value="F:metal ion binding"/>
    <property type="evidence" value="ECO:0007669"/>
    <property type="project" value="UniProtKB-KW"/>
</dbReference>
<name>A0A3D8J0J5_9HELI</name>
<dbReference type="InterPro" id="IPR012312">
    <property type="entry name" value="Hemerythrin-like"/>
</dbReference>
<dbReference type="Gene3D" id="1.20.120.50">
    <property type="entry name" value="Hemerythrin-like"/>
    <property type="match status" value="1"/>
</dbReference>
<accession>A0A3D8J0J5</accession>
<dbReference type="InterPro" id="IPR035938">
    <property type="entry name" value="Hemerythrin-like_sf"/>
</dbReference>
<dbReference type="InterPro" id="IPR016131">
    <property type="entry name" value="Haemerythrin_Fe_BS"/>
</dbReference>
<dbReference type="AlphaFoldDB" id="A0A3D8J0J5"/>
<protein>
    <submittedName>
        <fullName evidence="6">Hemerythrin-like metal-binding domain-containing protein</fullName>
    </submittedName>
</protein>
<keyword evidence="2" id="KW-0813">Transport</keyword>
<evidence type="ECO:0000256" key="1">
    <source>
        <dbReference type="ARBA" id="ARBA00010587"/>
    </source>
</evidence>
<dbReference type="CDD" id="cd12107">
    <property type="entry name" value="Hemerythrin"/>
    <property type="match status" value="1"/>
</dbReference>
<dbReference type="SUPFAM" id="SSF47188">
    <property type="entry name" value="Hemerythrin-like"/>
    <property type="match status" value="1"/>
</dbReference>
<dbReference type="PANTHER" id="PTHR37164:SF1">
    <property type="entry name" value="BACTERIOHEMERYTHRIN"/>
    <property type="match status" value="1"/>
</dbReference>
<keyword evidence="4" id="KW-0408">Iron</keyword>
<organism evidence="6 7">
    <name type="scientific">Helicobacter aurati</name>
    <dbReference type="NCBI Taxonomy" id="137778"/>
    <lineage>
        <taxon>Bacteria</taxon>
        <taxon>Pseudomonadati</taxon>
        <taxon>Campylobacterota</taxon>
        <taxon>Epsilonproteobacteria</taxon>
        <taxon>Campylobacterales</taxon>
        <taxon>Helicobacteraceae</taxon>
        <taxon>Helicobacter</taxon>
    </lineage>
</organism>
<dbReference type="PROSITE" id="PS00550">
    <property type="entry name" value="HEMERYTHRINS"/>
    <property type="match status" value="1"/>
</dbReference>
<proteinExistence type="inferred from homology"/>
<comment type="similarity">
    <text evidence="1">Belongs to the hemerythrin family.</text>
</comment>
<gene>
    <name evidence="6" type="ORF">CQA66_07810</name>
</gene>
<evidence type="ECO:0000259" key="5">
    <source>
        <dbReference type="Pfam" id="PF01814"/>
    </source>
</evidence>
<dbReference type="GO" id="GO:0005344">
    <property type="term" value="F:oxygen carrier activity"/>
    <property type="evidence" value="ECO:0007669"/>
    <property type="project" value="UniProtKB-KW"/>
</dbReference>
<dbReference type="InterPro" id="IPR050669">
    <property type="entry name" value="Hemerythrin"/>
</dbReference>
<evidence type="ECO:0000256" key="2">
    <source>
        <dbReference type="ARBA" id="ARBA00022621"/>
    </source>
</evidence>
<keyword evidence="7" id="KW-1185">Reference proteome</keyword>
<evidence type="ECO:0000313" key="6">
    <source>
        <dbReference type="EMBL" id="RDU70736.1"/>
    </source>
</evidence>
<keyword evidence="2" id="KW-0561">Oxygen transport</keyword>
<comment type="caution">
    <text evidence="6">The sequence shown here is derived from an EMBL/GenBank/DDBJ whole genome shotgun (WGS) entry which is preliminary data.</text>
</comment>
<evidence type="ECO:0000313" key="7">
    <source>
        <dbReference type="Proteomes" id="UP000256424"/>
    </source>
</evidence>
<dbReference type="EMBL" id="NXLW01000017">
    <property type="protein sequence ID" value="RDU70736.1"/>
    <property type="molecule type" value="Genomic_DNA"/>
</dbReference>
<reference evidence="6 7" key="1">
    <citation type="submission" date="2018-04" db="EMBL/GenBank/DDBJ databases">
        <title>Novel Campyloabacter and Helicobacter Species and Strains.</title>
        <authorList>
            <person name="Mannion A.J."/>
            <person name="Shen Z."/>
            <person name="Fox J.G."/>
        </authorList>
    </citation>
    <scope>NUCLEOTIDE SEQUENCE [LARGE SCALE GENOMIC DNA]</scope>
    <source>
        <strain evidence="6 7">MIT 97-5075</strain>
    </source>
</reference>
<dbReference type="InterPro" id="IPR012827">
    <property type="entry name" value="Hemerythrin_metal-bd"/>
</dbReference>
<feature type="domain" description="Hemerythrin-like" evidence="5">
    <location>
        <begin position="7"/>
        <end position="88"/>
    </location>
</feature>
<dbReference type="Proteomes" id="UP000256424">
    <property type="component" value="Unassembled WGS sequence"/>
</dbReference>
<keyword evidence="3" id="KW-0479">Metal-binding</keyword>